<reference evidence="1 2" key="1">
    <citation type="submission" date="2018-10" db="EMBL/GenBank/DDBJ databases">
        <title>Streptococcus hillyeri sp. nov., isolated from equine tracheal sample.</title>
        <authorList>
            <person name="Macfadyen A.C."/>
            <person name="Waller A."/>
            <person name="Paterson G.K."/>
        </authorList>
    </citation>
    <scope>NUCLEOTIDE SEQUENCE [LARGE SCALE GENOMIC DNA]</scope>
    <source>
        <strain evidence="1 2">28462</strain>
    </source>
</reference>
<evidence type="ECO:0000313" key="1">
    <source>
        <dbReference type="EMBL" id="RLY05177.1"/>
    </source>
</evidence>
<evidence type="ECO:0000313" key="2">
    <source>
        <dbReference type="Proteomes" id="UP000279194"/>
    </source>
</evidence>
<dbReference type="OrthoDB" id="2222511at2"/>
<dbReference type="EMBL" id="RCVM01000001">
    <property type="protein sequence ID" value="RLY05177.1"/>
    <property type="molecule type" value="Genomic_DNA"/>
</dbReference>
<sequence length="101" mass="12062">MTYELCLEYGTYPLTPKDAYADERKAIPDFIQNDQELLDQLERMNDLFHQLFLTIECQFHYIGSDQPEKIAEVKALYEEIADHLHNNYPDHDIHIEHFVLH</sequence>
<organism evidence="1 2">
    <name type="scientific">Streptococcus hillyeri</name>
    <dbReference type="NCBI Taxonomy" id="2282420"/>
    <lineage>
        <taxon>Bacteria</taxon>
        <taxon>Bacillati</taxon>
        <taxon>Bacillota</taxon>
        <taxon>Bacilli</taxon>
        <taxon>Lactobacillales</taxon>
        <taxon>Streptococcaceae</taxon>
        <taxon>Streptococcus</taxon>
    </lineage>
</organism>
<dbReference type="Gene3D" id="3.40.50.10130">
    <property type="match status" value="1"/>
</dbReference>
<name>A0A3L9DZ67_9STRE</name>
<dbReference type="Proteomes" id="UP000279194">
    <property type="component" value="Unassembled WGS sequence"/>
</dbReference>
<dbReference type="AlphaFoldDB" id="A0A3L9DZ67"/>
<comment type="caution">
    <text evidence="1">The sequence shown here is derived from an EMBL/GenBank/DDBJ whole genome shotgun (WGS) entry which is preliminary data.</text>
</comment>
<dbReference type="RefSeq" id="WP_121834307.1">
    <property type="nucleotide sequence ID" value="NZ_CP163513.1"/>
</dbReference>
<protein>
    <submittedName>
        <fullName evidence="1">Uncharacterized protein</fullName>
    </submittedName>
</protein>
<keyword evidence="2" id="KW-1185">Reference proteome</keyword>
<accession>A0A3L9DZ67</accession>
<gene>
    <name evidence="1" type="ORF">EAF07_00295</name>
</gene>
<proteinExistence type="predicted"/>